<feature type="compositionally biased region" description="Polar residues" evidence="1">
    <location>
        <begin position="64"/>
        <end position="76"/>
    </location>
</feature>
<protein>
    <submittedName>
        <fullName evidence="2">Uncharacterized protein</fullName>
    </submittedName>
</protein>
<comment type="caution">
    <text evidence="2">The sequence shown here is derived from an EMBL/GenBank/DDBJ whole genome shotgun (WGS) entry which is preliminary data.</text>
</comment>
<gene>
    <name evidence="2" type="ORF">ACFSR0_00005</name>
</gene>
<accession>A0ABW5TG07</accession>
<reference evidence="3" key="1">
    <citation type="journal article" date="2019" name="Int. J. Syst. Evol. Microbiol.">
        <title>The Global Catalogue of Microorganisms (GCM) 10K type strain sequencing project: providing services to taxonomists for standard genome sequencing and annotation.</title>
        <authorList>
            <consortium name="The Broad Institute Genomics Platform"/>
            <consortium name="The Broad Institute Genome Sequencing Center for Infectious Disease"/>
            <person name="Wu L."/>
            <person name="Ma J."/>
        </authorList>
    </citation>
    <scope>NUCLEOTIDE SEQUENCE [LARGE SCALE GENOMIC DNA]</scope>
    <source>
        <strain evidence="3">TISTR 932</strain>
    </source>
</reference>
<keyword evidence="3" id="KW-1185">Reference proteome</keyword>
<organism evidence="2 3">
    <name type="scientific">Enterococcus camelliae</name>
    <dbReference type="NCBI Taxonomy" id="453959"/>
    <lineage>
        <taxon>Bacteria</taxon>
        <taxon>Bacillati</taxon>
        <taxon>Bacillota</taxon>
        <taxon>Bacilli</taxon>
        <taxon>Lactobacillales</taxon>
        <taxon>Enterococcaceae</taxon>
        <taxon>Enterococcus</taxon>
    </lineage>
</organism>
<name>A0ABW5TG07_9ENTE</name>
<dbReference type="Proteomes" id="UP001597427">
    <property type="component" value="Unassembled WGS sequence"/>
</dbReference>
<dbReference type="RefSeq" id="WP_379978633.1">
    <property type="nucleotide sequence ID" value="NZ_JBHUMO010000001.1"/>
</dbReference>
<evidence type="ECO:0000313" key="3">
    <source>
        <dbReference type="Proteomes" id="UP001597427"/>
    </source>
</evidence>
<feature type="region of interest" description="Disordered" evidence="1">
    <location>
        <begin position="52"/>
        <end position="87"/>
    </location>
</feature>
<dbReference type="EMBL" id="JBHUMO010000001">
    <property type="protein sequence ID" value="MFD2727824.1"/>
    <property type="molecule type" value="Genomic_DNA"/>
</dbReference>
<evidence type="ECO:0000256" key="1">
    <source>
        <dbReference type="SAM" id="MobiDB-lite"/>
    </source>
</evidence>
<sequence length="206" mass="23957">MVAIIEKEMNDLYPTDGKIDTADLIYEQNKAFTSTLSDNYSEKVELINGKSIRKKKIQERRNSPENSGENSKNTGSKQRKPKKLKVKNDDVNQNDSYIIPAESVHRMDFPDFERIEIDLNGIEQKIEQVNLSYRVVDGDGREYDHEFDLVDYYSSIKDGVTEKNYNYDSFTIYSVDIVDNILSLQFNKRTVGMNPLKFVYRLEVVK</sequence>
<evidence type="ECO:0000313" key="2">
    <source>
        <dbReference type="EMBL" id="MFD2727824.1"/>
    </source>
</evidence>
<proteinExistence type="predicted"/>